<evidence type="ECO:0000313" key="2">
    <source>
        <dbReference type="Proteomes" id="UP000004550"/>
    </source>
</evidence>
<dbReference type="KEGG" id="sinb:SIDU_05905"/>
<dbReference type="RefSeq" id="WP_007685865.1">
    <property type="nucleotide sequence ID" value="NZ_CP013070.1"/>
</dbReference>
<protein>
    <submittedName>
        <fullName evidence="1">Uncharacterized protein</fullName>
    </submittedName>
</protein>
<organism evidence="1 2">
    <name type="scientific">Sphingobium indicum (strain DSM 16412 / CCM 7286 / MTCC 6364 / B90A)</name>
    <dbReference type="NCBI Taxonomy" id="861109"/>
    <lineage>
        <taxon>Bacteria</taxon>
        <taxon>Pseudomonadati</taxon>
        <taxon>Pseudomonadota</taxon>
        <taxon>Alphaproteobacteria</taxon>
        <taxon>Sphingomonadales</taxon>
        <taxon>Sphingomonadaceae</taxon>
        <taxon>Sphingobium</taxon>
    </lineage>
</organism>
<dbReference type="EMBL" id="CP013070">
    <property type="protein sequence ID" value="APL94073.1"/>
    <property type="molecule type" value="Genomic_DNA"/>
</dbReference>
<dbReference type="AlphaFoldDB" id="A0A1L5BMJ3"/>
<dbReference type="Proteomes" id="UP000004550">
    <property type="component" value="Chromosome"/>
</dbReference>
<evidence type="ECO:0000313" key="1">
    <source>
        <dbReference type="EMBL" id="APL94073.1"/>
    </source>
</evidence>
<proteinExistence type="predicted"/>
<accession>A0A1L5BMJ3</accession>
<name>A0A1L5BMJ3_SPHIB</name>
<reference evidence="1 2" key="1">
    <citation type="journal article" date="2012" name="J. Bacteriol.">
        <title>Genome sequence of Sphingobium indicum B90A, a hexachlorocyclohexane-degrading bacterium.</title>
        <authorList>
            <person name="Anand S."/>
            <person name="Sangwan N."/>
            <person name="Lata P."/>
            <person name="Kaur J."/>
            <person name="Dua A."/>
            <person name="Singh A.K."/>
            <person name="Verma M."/>
            <person name="Kaur J."/>
            <person name="Khurana J.P."/>
            <person name="Khurana P."/>
            <person name="Mathur S."/>
            <person name="Lal R."/>
        </authorList>
    </citation>
    <scope>NUCLEOTIDE SEQUENCE [LARGE SCALE GENOMIC DNA]</scope>
    <source>
        <strain evidence="2">DSM 16412 / CCM 7286 / MTCC 6364 / B90A</strain>
    </source>
</reference>
<gene>
    <name evidence="1" type="ORF">SIDU_05905</name>
</gene>
<sequence length="155" mass="17387">MTKYASTTTVSSAKSKAEIEALVERYGASQFVSGWSADHAVVGFTMRDRQVKFVLTMPDKNRPEFTHHSKGPRTAEAALAQWEQACRSRWRALLLVIKAKLEAVESGISIFEDEFMANIVLPDGQLVGQFMRPQIAHAYETREMPARLPYVPGDK</sequence>